<feature type="domain" description="CHAT" evidence="1">
    <location>
        <begin position="700"/>
        <end position="1047"/>
    </location>
</feature>
<organism evidence="2 3">
    <name type="scientific">Sphagnum jensenii</name>
    <dbReference type="NCBI Taxonomy" id="128206"/>
    <lineage>
        <taxon>Eukaryota</taxon>
        <taxon>Viridiplantae</taxon>
        <taxon>Streptophyta</taxon>
        <taxon>Embryophyta</taxon>
        <taxon>Bryophyta</taxon>
        <taxon>Sphagnophytina</taxon>
        <taxon>Sphagnopsida</taxon>
        <taxon>Sphagnales</taxon>
        <taxon>Sphagnaceae</taxon>
        <taxon>Sphagnum</taxon>
    </lineage>
</organism>
<sequence>MEMIQPYQVFDVLYESRQEQFISSATLQRSSGGHGLAFPCWTMLPISYPAPVLRDLTRVTVEPGFLDYGSHKRVVVRDENGIRWTLDEAKLPDQPTYLASLQRKVEQILMDIKNLSYVQAAELLQSLEQELWPCHKTTALQLWIDVHLCHVLLRAAVASLSNTESFLFRAFQGFTTCIDKPFYYGSFVRTLKVSACLGRAWMHLLKGEIGEAQQDIRNSEGYSMDSSALATRTTHVNWAMAASCFMAGDLGGVEDFLKKVGYDLEGLTDVYQIGAMDCQVLRMKGSFNDAVTMSAQLVLRDNPFNDKDTMPISTCKRMRQLQLGVIGNIWFALGAYMEAMQYYREASRSDDLLLRASGLVGEANVHMRLCKPGFEKQAEGLYTKALDTYKKLQYLEGKVVVYCNLGSLHLMQVLLPEALKCFRLAKALSCKVRLQAALVEIDCRIAQVHVQLNQWDKAMSLLEQSQEFVKEHKEPLVQAWIEHHVGLCLLTRSEGEKGRARSLLLDKAETHLISAIKYFCSAQCYTTGKEKNYERLWIMLFEGQKETYALLQWCLACNNKDLDAIVWGERSRSRALVWERWNEVLTVTKEQTVQLDPAITQKLELDEFDKLSCDAAWDCIKGWNKMCTLRDAVIIQYTICVGFGLLIYVLNSSSKANVFHQRFRDLGEDIHTSNDIDNLVNKTLEVLQLTEGYSKVDEEKYLTKLYDILIRPVEKVLQKAKQLIIIPHETLHKVPFAALMDNQRQQKGRHPYLIEQYIVSCTDSIRSMVRSFALYKSRPFHSSTDDQGCATLVIGIKDHRSVGETNLLYAEEEANEVVKILKDKFGYNQAKAILGLNATKEMVKHLLPKARLVHFATHATVTDKYEEGAILFAKPHEEATMSSLNINVTSRNSEVLVEGDPVLGLMQSDAHNESDVQRTMKRFQFQQEVAEQVVLVADEIAGMNLKAQLVVLSACQTGQGVVAGEGVAGLGRALTRAGVPCTVLSLWSVDDNATKSLMVAFYEKLCTFPVAAAMQEAMVHMIKEPNKADPLTGRWKVKHWAAFMPFGLPSALG</sequence>
<gene>
    <name evidence="2" type="ORF">CSSPJE1EN2_LOCUS9983</name>
</gene>
<dbReference type="Gene3D" id="1.25.40.10">
    <property type="entry name" value="Tetratricopeptide repeat domain"/>
    <property type="match status" value="1"/>
</dbReference>
<keyword evidence="3" id="KW-1185">Reference proteome</keyword>
<reference evidence="2" key="1">
    <citation type="submission" date="2024-03" db="EMBL/GenBank/DDBJ databases">
        <authorList>
            <consortium name="ELIXIR-Norway"/>
            <consortium name="Elixir Norway"/>
        </authorList>
    </citation>
    <scope>NUCLEOTIDE SEQUENCE</scope>
</reference>
<dbReference type="SUPFAM" id="SSF48452">
    <property type="entry name" value="TPR-like"/>
    <property type="match status" value="1"/>
</dbReference>
<name>A0ABP1AWP2_9BRYO</name>
<dbReference type="InterPro" id="IPR024983">
    <property type="entry name" value="CHAT_dom"/>
</dbReference>
<dbReference type="PANTHER" id="PTHR10098:SF111">
    <property type="entry name" value="CHAT DOMAIN-CONTAINING PROTEIN"/>
    <property type="match status" value="1"/>
</dbReference>
<evidence type="ECO:0000313" key="3">
    <source>
        <dbReference type="Proteomes" id="UP001497522"/>
    </source>
</evidence>
<evidence type="ECO:0000313" key="2">
    <source>
        <dbReference type="EMBL" id="CAK9866988.1"/>
    </source>
</evidence>
<dbReference type="PANTHER" id="PTHR10098">
    <property type="entry name" value="RAPSYN-RELATED"/>
    <property type="match status" value="1"/>
</dbReference>
<accession>A0ABP1AWP2</accession>
<dbReference type="Pfam" id="PF12770">
    <property type="entry name" value="CHAT"/>
    <property type="match status" value="1"/>
</dbReference>
<dbReference type="Proteomes" id="UP001497522">
    <property type="component" value="Chromosome 16"/>
</dbReference>
<protein>
    <recommendedName>
        <fullName evidence="1">CHAT domain-containing protein</fullName>
    </recommendedName>
</protein>
<evidence type="ECO:0000259" key="1">
    <source>
        <dbReference type="Pfam" id="PF12770"/>
    </source>
</evidence>
<dbReference type="EMBL" id="OZ023717">
    <property type="protein sequence ID" value="CAK9866988.1"/>
    <property type="molecule type" value="Genomic_DNA"/>
</dbReference>
<proteinExistence type="predicted"/>
<dbReference type="InterPro" id="IPR011990">
    <property type="entry name" value="TPR-like_helical_dom_sf"/>
</dbReference>